<dbReference type="RefSeq" id="WP_093047364.1">
    <property type="nucleotide sequence ID" value="NZ_FOGT01000002.1"/>
</dbReference>
<keyword evidence="3" id="KW-1185">Reference proteome</keyword>
<feature type="transmembrane region" description="Helical" evidence="1">
    <location>
        <begin position="104"/>
        <end position="125"/>
    </location>
</feature>
<feature type="transmembrane region" description="Helical" evidence="1">
    <location>
        <begin position="32"/>
        <end position="53"/>
    </location>
</feature>
<feature type="transmembrane region" description="Helical" evidence="1">
    <location>
        <begin position="7"/>
        <end position="26"/>
    </location>
</feature>
<evidence type="ECO:0000313" key="3">
    <source>
        <dbReference type="Proteomes" id="UP000198571"/>
    </source>
</evidence>
<dbReference type="Proteomes" id="UP000198571">
    <property type="component" value="Unassembled WGS sequence"/>
</dbReference>
<name>A0A1H9Q3Z0_9BACI</name>
<dbReference type="AlphaFoldDB" id="A0A1H9Q3Z0"/>
<keyword evidence="1" id="KW-0812">Transmembrane</keyword>
<keyword evidence="1" id="KW-1133">Transmembrane helix</keyword>
<gene>
    <name evidence="2" type="ORF">SAMN05518684_10214</name>
</gene>
<evidence type="ECO:0000313" key="2">
    <source>
        <dbReference type="EMBL" id="SER54583.1"/>
    </source>
</evidence>
<organism evidence="2 3">
    <name type="scientific">Salipaludibacillus aurantiacus</name>
    <dbReference type="NCBI Taxonomy" id="1601833"/>
    <lineage>
        <taxon>Bacteria</taxon>
        <taxon>Bacillati</taxon>
        <taxon>Bacillota</taxon>
        <taxon>Bacilli</taxon>
        <taxon>Bacillales</taxon>
        <taxon>Bacillaceae</taxon>
    </lineage>
</organism>
<sequence>MSNRFWKIFFIVLTFIVLSSISMMTFENISHVTLLAGMMALFLGLGAAVFYLWDMSKKPFHRLYIVSYLLTGLSVFVPVIGVYSGEGFVEYGFPVPWLAIYEPFARIDIAAIGLIFNFFFFYWILRLVRKLWLKFPIGVKKSAY</sequence>
<dbReference type="OrthoDB" id="2941712at2"/>
<dbReference type="STRING" id="1601833.SAMN05518684_10214"/>
<reference evidence="3" key="1">
    <citation type="submission" date="2016-10" db="EMBL/GenBank/DDBJ databases">
        <authorList>
            <person name="Varghese N."/>
            <person name="Submissions S."/>
        </authorList>
    </citation>
    <scope>NUCLEOTIDE SEQUENCE [LARGE SCALE GENOMIC DNA]</scope>
    <source>
        <strain evidence="3">S9</strain>
    </source>
</reference>
<keyword evidence="1" id="KW-0472">Membrane</keyword>
<feature type="transmembrane region" description="Helical" evidence="1">
    <location>
        <begin position="65"/>
        <end position="84"/>
    </location>
</feature>
<accession>A0A1H9Q3Z0</accession>
<proteinExistence type="predicted"/>
<protein>
    <submittedName>
        <fullName evidence="2">Uncharacterized protein</fullName>
    </submittedName>
</protein>
<evidence type="ECO:0000256" key="1">
    <source>
        <dbReference type="SAM" id="Phobius"/>
    </source>
</evidence>
<dbReference type="EMBL" id="FOGT01000002">
    <property type="protein sequence ID" value="SER54583.1"/>
    <property type="molecule type" value="Genomic_DNA"/>
</dbReference>